<evidence type="ECO:0000256" key="2">
    <source>
        <dbReference type="ARBA" id="ARBA00023125"/>
    </source>
</evidence>
<keyword evidence="7" id="KW-1185">Reference proteome</keyword>
<dbReference type="Pfam" id="PF00356">
    <property type="entry name" value="LacI"/>
    <property type="match status" value="1"/>
</dbReference>
<evidence type="ECO:0000256" key="1">
    <source>
        <dbReference type="ARBA" id="ARBA00023015"/>
    </source>
</evidence>
<feature type="domain" description="HTH cro/C1-type" evidence="5">
    <location>
        <begin position="3"/>
        <end position="46"/>
    </location>
</feature>
<dbReference type="InterPro" id="IPR001387">
    <property type="entry name" value="Cro/C1-type_HTH"/>
</dbReference>
<dbReference type="SMART" id="SM00354">
    <property type="entry name" value="HTH_LACI"/>
    <property type="match status" value="1"/>
</dbReference>
<dbReference type="PROSITE" id="PS00356">
    <property type="entry name" value="HTH_LACI_1"/>
    <property type="match status" value="1"/>
</dbReference>
<feature type="domain" description="HTH lacI-type" evidence="4">
    <location>
        <begin position="2"/>
        <end position="56"/>
    </location>
</feature>
<dbReference type="PROSITE" id="PS50943">
    <property type="entry name" value="HTH_CROC1"/>
    <property type="match status" value="1"/>
</dbReference>
<gene>
    <name evidence="6" type="ORF">HNQ34_000601</name>
</gene>
<dbReference type="InterPro" id="IPR000843">
    <property type="entry name" value="HTH_LacI"/>
</dbReference>
<dbReference type="GO" id="GO:0003700">
    <property type="term" value="F:DNA-binding transcription factor activity"/>
    <property type="evidence" value="ECO:0007669"/>
    <property type="project" value="TreeGrafter"/>
</dbReference>
<organism evidence="6 7">
    <name type="scientific">Anoxybacteroides tepidamans</name>
    <dbReference type="NCBI Taxonomy" id="265948"/>
    <lineage>
        <taxon>Bacteria</taxon>
        <taxon>Bacillati</taxon>
        <taxon>Bacillota</taxon>
        <taxon>Bacilli</taxon>
        <taxon>Bacillales</taxon>
        <taxon>Anoxybacillaceae</taxon>
        <taxon>Anoxybacteroides</taxon>
    </lineage>
</organism>
<dbReference type="PANTHER" id="PTHR30146:SF109">
    <property type="entry name" value="HTH-TYPE TRANSCRIPTIONAL REGULATOR GALS"/>
    <property type="match status" value="1"/>
</dbReference>
<dbReference type="PROSITE" id="PS50932">
    <property type="entry name" value="HTH_LACI_2"/>
    <property type="match status" value="1"/>
</dbReference>
<dbReference type="GO" id="GO:0000976">
    <property type="term" value="F:transcription cis-regulatory region binding"/>
    <property type="evidence" value="ECO:0007669"/>
    <property type="project" value="TreeGrafter"/>
</dbReference>
<dbReference type="InterPro" id="IPR010982">
    <property type="entry name" value="Lambda_DNA-bd_dom_sf"/>
</dbReference>
<dbReference type="Gene3D" id="1.10.260.40">
    <property type="entry name" value="lambda repressor-like DNA-binding domains"/>
    <property type="match status" value="1"/>
</dbReference>
<name>A0A7W8IN65_9BACL</name>
<keyword evidence="2" id="KW-0238">DNA-binding</keyword>
<dbReference type="Pfam" id="PF00532">
    <property type="entry name" value="Peripla_BP_1"/>
    <property type="match status" value="1"/>
</dbReference>
<evidence type="ECO:0000259" key="5">
    <source>
        <dbReference type="PROSITE" id="PS50943"/>
    </source>
</evidence>
<dbReference type="SUPFAM" id="SSF47413">
    <property type="entry name" value="lambda repressor-like DNA-binding domains"/>
    <property type="match status" value="1"/>
</dbReference>
<keyword evidence="3" id="KW-0804">Transcription</keyword>
<dbReference type="CDD" id="cd06284">
    <property type="entry name" value="PBP1_LacI-like"/>
    <property type="match status" value="1"/>
</dbReference>
<dbReference type="AlphaFoldDB" id="A0A7W8IN65"/>
<reference evidence="6 7" key="1">
    <citation type="submission" date="2020-08" db="EMBL/GenBank/DDBJ databases">
        <title>Genomic Encyclopedia of Type Strains, Phase IV (KMG-IV): sequencing the most valuable type-strain genomes for metagenomic binning, comparative biology and taxonomic classification.</title>
        <authorList>
            <person name="Goeker M."/>
        </authorList>
    </citation>
    <scope>NUCLEOTIDE SEQUENCE [LARGE SCALE GENOMIC DNA]</scope>
    <source>
        <strain evidence="6 7">DSM 16325</strain>
    </source>
</reference>
<dbReference type="RefSeq" id="WP_183251357.1">
    <property type="nucleotide sequence ID" value="NZ_JACHEP010000002.1"/>
</dbReference>
<evidence type="ECO:0000259" key="4">
    <source>
        <dbReference type="PROSITE" id="PS50932"/>
    </source>
</evidence>
<protein>
    <submittedName>
        <fullName evidence="6">LacI family repressor for deo operon, udp, cdd, tsx, nupC, and nupG</fullName>
    </submittedName>
</protein>
<dbReference type="PANTHER" id="PTHR30146">
    <property type="entry name" value="LACI-RELATED TRANSCRIPTIONAL REPRESSOR"/>
    <property type="match status" value="1"/>
</dbReference>
<comment type="caution">
    <text evidence="6">The sequence shown here is derived from an EMBL/GenBank/DDBJ whole genome shotgun (WGS) entry which is preliminary data.</text>
</comment>
<evidence type="ECO:0000313" key="6">
    <source>
        <dbReference type="EMBL" id="MBB5323509.1"/>
    </source>
</evidence>
<dbReference type="InterPro" id="IPR028082">
    <property type="entry name" value="Peripla_BP_I"/>
</dbReference>
<proteinExistence type="predicted"/>
<dbReference type="SUPFAM" id="SSF53822">
    <property type="entry name" value="Periplasmic binding protein-like I"/>
    <property type="match status" value="1"/>
</dbReference>
<keyword evidence="1" id="KW-0805">Transcription regulation</keyword>
<dbReference type="EMBL" id="JACHEP010000002">
    <property type="protein sequence ID" value="MBB5323509.1"/>
    <property type="molecule type" value="Genomic_DNA"/>
</dbReference>
<dbReference type="InterPro" id="IPR001761">
    <property type="entry name" value="Peripla_BP/Lac1_sug-bd_dom"/>
</dbReference>
<evidence type="ECO:0000313" key="7">
    <source>
        <dbReference type="Proteomes" id="UP000520011"/>
    </source>
</evidence>
<dbReference type="Proteomes" id="UP000520011">
    <property type="component" value="Unassembled WGS sequence"/>
</dbReference>
<dbReference type="PRINTS" id="PR00036">
    <property type="entry name" value="HTHLACI"/>
</dbReference>
<accession>A0A7W8IN65</accession>
<sequence>MVTISDVAKLANVSTATVSRVLSNSGNVKKETTEKVLEAIQKLNYQPNILARQLRKLETKTILVVVPDITNTFFSKILRGIEHVAIENDYEVLLGDTGNNVERERVYLDILRQKKADGMILLTARLESHLLEEIASEFPVVLACEYLEGSTIPTVSIDNVSSARKATEYLINLGHRRIGFISGPLNVILSRDRLKGFRQAMAQHNIPIESFLVQEGDFSFESGYNMMMKFLALDQPPTAVFAANDEMAIGAIKAIKSKGLRVPDDISVVGFDDIQFASIYEPALTTISQPMFEIGKKAMELLIKLINKDQLL</sequence>
<dbReference type="Gene3D" id="3.40.50.2300">
    <property type="match status" value="2"/>
</dbReference>
<dbReference type="CDD" id="cd01392">
    <property type="entry name" value="HTH_LacI"/>
    <property type="match status" value="1"/>
</dbReference>
<evidence type="ECO:0000256" key="3">
    <source>
        <dbReference type="ARBA" id="ARBA00023163"/>
    </source>
</evidence>